<evidence type="ECO:0000256" key="2">
    <source>
        <dbReference type="ARBA" id="ARBA00023315"/>
    </source>
</evidence>
<dbReference type="PROSITE" id="PS51186">
    <property type="entry name" value="GNAT"/>
    <property type="match status" value="1"/>
</dbReference>
<dbReference type="PANTHER" id="PTHR10545">
    <property type="entry name" value="DIAMINE N-ACETYLTRANSFERASE"/>
    <property type="match status" value="1"/>
</dbReference>
<dbReference type="CDD" id="cd04301">
    <property type="entry name" value="NAT_SF"/>
    <property type="match status" value="1"/>
</dbReference>
<dbReference type="KEGG" id="mmes:MMSR116_22485"/>
<keyword evidence="1 4" id="KW-0808">Transferase</keyword>
<dbReference type="EMBL" id="CP043538">
    <property type="protein sequence ID" value="QGY04364.1"/>
    <property type="molecule type" value="Genomic_DNA"/>
</dbReference>
<accession>A0A6B9FTL4</accession>
<dbReference type="Proteomes" id="UP000012488">
    <property type="component" value="Chromosome"/>
</dbReference>
<dbReference type="SUPFAM" id="SSF55729">
    <property type="entry name" value="Acyl-CoA N-acyltransferases (Nat)"/>
    <property type="match status" value="1"/>
</dbReference>
<dbReference type="GO" id="GO:0008080">
    <property type="term" value="F:N-acetyltransferase activity"/>
    <property type="evidence" value="ECO:0007669"/>
    <property type="project" value="TreeGrafter"/>
</dbReference>
<name>A0A6B9FTL4_9HYPH</name>
<dbReference type="Gene3D" id="3.40.630.30">
    <property type="match status" value="1"/>
</dbReference>
<dbReference type="OrthoDB" id="9805924at2"/>
<protein>
    <submittedName>
        <fullName evidence="4">GNAT family N-acetyltransferase</fullName>
    </submittedName>
</protein>
<proteinExistence type="predicted"/>
<evidence type="ECO:0000256" key="1">
    <source>
        <dbReference type="ARBA" id="ARBA00022679"/>
    </source>
</evidence>
<gene>
    <name evidence="4" type="ORF">MMSR116_22485</name>
</gene>
<reference evidence="4 5" key="2">
    <citation type="journal article" date="2013" name="Genome Announc.">
        <title>Draft Genome Sequence of Methylobacterium mesophilicum Strain SR1.6/6, Isolated from Citrus sinensis.</title>
        <authorList>
            <person name="Marinho Almeida D."/>
            <person name="Dini-Andreote F."/>
            <person name="Camargo Neves A.A."/>
            <person name="Juca Ramos R.T."/>
            <person name="Andreote F.D."/>
            <person name="Carneiro A.R."/>
            <person name="Oliveira de Souza Lima A."/>
            <person name="Caracciolo Gomes de Sa P.H."/>
            <person name="Ribeiro Barbosa M.S."/>
            <person name="Araujo W.L."/>
            <person name="Silva A."/>
        </authorList>
    </citation>
    <scope>NUCLEOTIDE SEQUENCE [LARGE SCALE GENOMIC DNA]</scope>
    <source>
        <strain evidence="4 5">SR1.6/6</strain>
    </source>
</reference>
<dbReference type="PANTHER" id="PTHR10545:SF42">
    <property type="entry name" value="ACETYLTRANSFERASE"/>
    <property type="match status" value="1"/>
</dbReference>
<dbReference type="RefSeq" id="WP_010686313.1">
    <property type="nucleotide sequence ID" value="NZ_CP043538.1"/>
</dbReference>
<dbReference type="AlphaFoldDB" id="A0A6B9FTL4"/>
<dbReference type="InterPro" id="IPR051016">
    <property type="entry name" value="Diverse_Substrate_AcTransf"/>
</dbReference>
<sequence>MDGDTAGIAIRPIGAGDRDAWLPLWRGYQAFYKVDLPAAVTDTTWRRLNDPAEPVDGALAWRGAEAVGLVHHIRHRSAWTIGDYCYLQDLFVADGTRGLGIGRRLIEHVYAAAEAAGCSRVHWLTHETNADAMQLYDRIADKSGFVQYRKIF</sequence>
<evidence type="ECO:0000313" key="5">
    <source>
        <dbReference type="Proteomes" id="UP000012488"/>
    </source>
</evidence>
<keyword evidence="2" id="KW-0012">Acyltransferase</keyword>
<organism evidence="4 5">
    <name type="scientific">Methylobacterium mesophilicum SR1.6/6</name>
    <dbReference type="NCBI Taxonomy" id="908290"/>
    <lineage>
        <taxon>Bacteria</taxon>
        <taxon>Pseudomonadati</taxon>
        <taxon>Pseudomonadota</taxon>
        <taxon>Alphaproteobacteria</taxon>
        <taxon>Hyphomicrobiales</taxon>
        <taxon>Methylobacteriaceae</taxon>
        <taxon>Methylobacterium</taxon>
    </lineage>
</organism>
<evidence type="ECO:0000259" key="3">
    <source>
        <dbReference type="PROSITE" id="PS51186"/>
    </source>
</evidence>
<dbReference type="Pfam" id="PF00583">
    <property type="entry name" value="Acetyltransf_1"/>
    <property type="match status" value="1"/>
</dbReference>
<dbReference type="InterPro" id="IPR000182">
    <property type="entry name" value="GNAT_dom"/>
</dbReference>
<reference evidence="4 5" key="1">
    <citation type="journal article" date="2012" name="Genet. Mol. Biol.">
        <title>Analysis of 16S rRNA and mxaF genes revealing insights into Methylobacterium niche-specific plant association.</title>
        <authorList>
            <person name="Dourado M.N."/>
            <person name="Andreote F.D."/>
            <person name="Dini-Andreote F."/>
            <person name="Conti R."/>
            <person name="Araujo J.M."/>
            <person name="Araujo W.L."/>
        </authorList>
    </citation>
    <scope>NUCLEOTIDE SEQUENCE [LARGE SCALE GENOMIC DNA]</scope>
    <source>
        <strain evidence="4 5">SR1.6/6</strain>
    </source>
</reference>
<dbReference type="InterPro" id="IPR016181">
    <property type="entry name" value="Acyl_CoA_acyltransferase"/>
</dbReference>
<feature type="domain" description="N-acetyltransferase" evidence="3">
    <location>
        <begin position="8"/>
        <end position="152"/>
    </location>
</feature>
<evidence type="ECO:0000313" key="4">
    <source>
        <dbReference type="EMBL" id="QGY04364.1"/>
    </source>
</evidence>